<organism evidence="16 17">
    <name type="scientific">Astyanax mexicanus</name>
    <name type="common">Blind cave fish</name>
    <name type="synonym">Astyanax fasciatus mexicanus</name>
    <dbReference type="NCBI Taxonomy" id="7994"/>
    <lineage>
        <taxon>Eukaryota</taxon>
        <taxon>Metazoa</taxon>
        <taxon>Chordata</taxon>
        <taxon>Craniata</taxon>
        <taxon>Vertebrata</taxon>
        <taxon>Euteleostomi</taxon>
        <taxon>Actinopterygii</taxon>
        <taxon>Neopterygii</taxon>
        <taxon>Teleostei</taxon>
        <taxon>Ostariophysi</taxon>
        <taxon>Characiformes</taxon>
        <taxon>Characoidei</taxon>
        <taxon>Acestrorhamphidae</taxon>
        <taxon>Acestrorhamphinae</taxon>
        <taxon>Astyanax</taxon>
    </lineage>
</organism>
<dbReference type="PROSITE" id="PS51083">
    <property type="entry name" value="ZF_HIT"/>
    <property type="match status" value="1"/>
</dbReference>
<feature type="compositionally biased region" description="Polar residues" evidence="14">
    <location>
        <begin position="275"/>
        <end position="292"/>
    </location>
</feature>
<dbReference type="Ensembl" id="ENSAMXT00000043348.1">
    <property type="protein sequence ID" value="ENSAMXP00000029019.1"/>
    <property type="gene ID" value="ENSAMXG00000038881.1"/>
</dbReference>
<reference evidence="17" key="2">
    <citation type="journal article" date="2014" name="Nat. Commun.">
        <title>The cavefish genome reveals candidate genes for eye loss.</title>
        <authorList>
            <person name="McGaugh S.E."/>
            <person name="Gross J.B."/>
            <person name="Aken B."/>
            <person name="Blin M."/>
            <person name="Borowsky R."/>
            <person name="Chalopin D."/>
            <person name="Hinaux H."/>
            <person name="Jeffery W.R."/>
            <person name="Keene A."/>
            <person name="Ma L."/>
            <person name="Minx P."/>
            <person name="Murphy D."/>
            <person name="O'Quin K.E."/>
            <person name="Retaux S."/>
            <person name="Rohner N."/>
            <person name="Searle S.M."/>
            <person name="Stahl B.A."/>
            <person name="Tabin C."/>
            <person name="Volff J.N."/>
            <person name="Yoshizawa M."/>
            <person name="Warren W.C."/>
        </authorList>
    </citation>
    <scope>NUCLEOTIDE SEQUENCE [LARGE SCALE GENOMIC DNA]</scope>
    <source>
        <strain evidence="17">female</strain>
    </source>
</reference>
<reference evidence="16" key="4">
    <citation type="submission" date="2025-09" db="UniProtKB">
        <authorList>
            <consortium name="Ensembl"/>
        </authorList>
    </citation>
    <scope>IDENTIFICATION</scope>
</reference>
<feature type="compositionally biased region" description="Polar residues" evidence="14">
    <location>
        <begin position="793"/>
        <end position="806"/>
    </location>
</feature>
<evidence type="ECO:0000256" key="9">
    <source>
        <dbReference type="ARBA" id="ARBA00049654"/>
    </source>
</evidence>
<keyword evidence="4" id="KW-0479">Metal-binding</keyword>
<evidence type="ECO:0000259" key="15">
    <source>
        <dbReference type="PROSITE" id="PS51083"/>
    </source>
</evidence>
<dbReference type="GO" id="GO:0005634">
    <property type="term" value="C:nucleus"/>
    <property type="evidence" value="ECO:0007669"/>
    <property type="project" value="TreeGrafter"/>
</dbReference>
<evidence type="ECO:0000256" key="4">
    <source>
        <dbReference type="ARBA" id="ARBA00022723"/>
    </source>
</evidence>
<keyword evidence="5 13" id="KW-0863">Zinc-finger</keyword>
<proteinExistence type="inferred from homology"/>
<keyword evidence="2" id="KW-0690">Ribosome biogenesis</keyword>
<protein>
    <recommendedName>
        <fullName evidence="11">Box C/D snoRNA protein 1</fullName>
    </recommendedName>
    <alternativeName>
        <fullName evidence="12">Zinc finger HIT domain-containing protein 6</fullName>
    </alternativeName>
</protein>
<keyword evidence="3" id="KW-0597">Phosphoprotein</keyword>
<evidence type="ECO:0000256" key="12">
    <source>
        <dbReference type="ARBA" id="ARBA00077531"/>
    </source>
</evidence>
<feature type="compositionally biased region" description="Basic and acidic residues" evidence="14">
    <location>
        <begin position="293"/>
        <end position="302"/>
    </location>
</feature>
<feature type="compositionally biased region" description="Polar residues" evidence="14">
    <location>
        <begin position="615"/>
        <end position="628"/>
    </location>
</feature>
<dbReference type="GO" id="GO:0008270">
    <property type="term" value="F:zinc ion binding"/>
    <property type="evidence" value="ECO:0007669"/>
    <property type="project" value="UniProtKB-UniRule"/>
</dbReference>
<dbReference type="GeneTree" id="ENSGT00390000017201"/>
<evidence type="ECO:0000256" key="11">
    <source>
        <dbReference type="ARBA" id="ARBA00068630"/>
    </source>
</evidence>
<feature type="compositionally biased region" description="Basic and acidic residues" evidence="14">
    <location>
        <begin position="648"/>
        <end position="671"/>
    </location>
</feature>
<comment type="similarity">
    <text evidence="9">Belongs to the BCD1 family.</text>
</comment>
<evidence type="ECO:0000256" key="2">
    <source>
        <dbReference type="ARBA" id="ARBA00022517"/>
    </source>
</evidence>
<reference evidence="16" key="3">
    <citation type="submission" date="2025-08" db="UniProtKB">
        <authorList>
            <consortium name="Ensembl"/>
        </authorList>
    </citation>
    <scope>IDENTIFICATION</scope>
</reference>
<feature type="compositionally biased region" description="Basic and acidic residues" evidence="14">
    <location>
        <begin position="711"/>
        <end position="721"/>
    </location>
</feature>
<reference evidence="17" key="1">
    <citation type="submission" date="2013-03" db="EMBL/GenBank/DDBJ databases">
        <authorList>
            <person name="Jeffery W."/>
            <person name="Warren W."/>
            <person name="Wilson R.K."/>
        </authorList>
    </citation>
    <scope>NUCLEOTIDE SEQUENCE</scope>
    <source>
        <strain evidence="17">female</strain>
    </source>
</reference>
<dbReference type="Pfam" id="PF25790">
    <property type="entry name" value="BCD1"/>
    <property type="match status" value="1"/>
</dbReference>
<dbReference type="Proteomes" id="UP000018467">
    <property type="component" value="Unassembled WGS sequence"/>
</dbReference>
<evidence type="ECO:0000256" key="8">
    <source>
        <dbReference type="ARBA" id="ARBA00049598"/>
    </source>
</evidence>
<keyword evidence="17" id="KW-1185">Reference proteome</keyword>
<dbReference type="InterPro" id="IPR007529">
    <property type="entry name" value="Znf_HIT"/>
</dbReference>
<dbReference type="PANTHER" id="PTHR13483:SF3">
    <property type="entry name" value="BOX C_D SNORNA PROTEIN 1"/>
    <property type="match status" value="1"/>
</dbReference>
<dbReference type="FunFam" id="3.30.60.190:FF:000001">
    <property type="entry name" value="box C/D snoRNA protein 1"/>
    <property type="match status" value="1"/>
</dbReference>
<dbReference type="GO" id="GO:0048254">
    <property type="term" value="P:snoRNA localization"/>
    <property type="evidence" value="ECO:0007669"/>
    <property type="project" value="TreeGrafter"/>
</dbReference>
<dbReference type="Gene3D" id="3.30.60.190">
    <property type="match status" value="1"/>
</dbReference>
<evidence type="ECO:0000256" key="10">
    <source>
        <dbReference type="ARBA" id="ARBA00061949"/>
    </source>
</evidence>
<feature type="compositionally biased region" description="Polar residues" evidence="14">
    <location>
        <begin position="500"/>
        <end position="512"/>
    </location>
</feature>
<feature type="compositionally biased region" description="Basic and acidic residues" evidence="14">
    <location>
        <begin position="629"/>
        <end position="640"/>
    </location>
</feature>
<feature type="domain" description="HIT-type" evidence="15">
    <location>
        <begin position="32"/>
        <end position="66"/>
    </location>
</feature>
<dbReference type="PANTHER" id="PTHR13483">
    <property type="entry name" value="BOX C_D SNORNA PROTEIN 1-RELATED"/>
    <property type="match status" value="1"/>
</dbReference>
<keyword evidence="6" id="KW-0862">Zinc</keyword>
<feature type="compositionally biased region" description="Basic and acidic residues" evidence="14">
    <location>
        <begin position="428"/>
        <end position="438"/>
    </location>
</feature>
<dbReference type="SUPFAM" id="SSF144232">
    <property type="entry name" value="HIT/MYND zinc finger-like"/>
    <property type="match status" value="1"/>
</dbReference>
<comment type="function">
    <text evidence="8">Required for box C/D snoRNAs accumulation involved in snoRNA processing, snoRNA transport to the nucleolus and ribosome biogenesis.</text>
</comment>
<evidence type="ECO:0000313" key="17">
    <source>
        <dbReference type="Proteomes" id="UP000018467"/>
    </source>
</evidence>
<evidence type="ECO:0000256" key="1">
    <source>
        <dbReference type="ARBA" id="ARBA00022499"/>
    </source>
</evidence>
<feature type="compositionally biased region" description="Basic and acidic residues" evidence="14">
    <location>
        <begin position="513"/>
        <end position="523"/>
    </location>
</feature>
<dbReference type="InterPro" id="IPR051639">
    <property type="entry name" value="BCD1"/>
</dbReference>
<evidence type="ECO:0000313" key="16">
    <source>
        <dbReference type="Ensembl" id="ENSAMXP00000029019.1"/>
    </source>
</evidence>
<keyword evidence="7" id="KW-0832">Ubl conjugation</keyword>
<dbReference type="GO" id="GO:0000463">
    <property type="term" value="P:maturation of LSU-rRNA from tricistronic rRNA transcript (SSU-rRNA, 5.8S rRNA, LSU-rRNA)"/>
    <property type="evidence" value="ECO:0007669"/>
    <property type="project" value="TreeGrafter"/>
</dbReference>
<dbReference type="GO" id="GO:0000492">
    <property type="term" value="P:box C/D snoRNP assembly"/>
    <property type="evidence" value="ECO:0007669"/>
    <property type="project" value="TreeGrafter"/>
</dbReference>
<feature type="compositionally biased region" description="Basic and acidic residues" evidence="14">
    <location>
        <begin position="549"/>
        <end position="558"/>
    </location>
</feature>
<feature type="region of interest" description="Disordered" evidence="14">
    <location>
        <begin position="269"/>
        <end position="671"/>
    </location>
</feature>
<evidence type="ECO:0000256" key="14">
    <source>
        <dbReference type="SAM" id="MobiDB-lite"/>
    </source>
</evidence>
<evidence type="ECO:0000256" key="5">
    <source>
        <dbReference type="ARBA" id="ARBA00022771"/>
    </source>
</evidence>
<dbReference type="Bgee" id="ENSAMXG00000038881">
    <property type="expression patterns" value="Expressed in zone of skin and 13 other cell types or tissues"/>
</dbReference>
<name>A0A3B1IIF5_ASTMX</name>
<feature type="compositionally biased region" description="Acidic residues" evidence="14">
    <location>
        <begin position="313"/>
        <end position="337"/>
    </location>
</feature>
<evidence type="ECO:0000256" key="7">
    <source>
        <dbReference type="ARBA" id="ARBA00022843"/>
    </source>
</evidence>
<feature type="compositionally biased region" description="Polar residues" evidence="14">
    <location>
        <begin position="568"/>
        <end position="593"/>
    </location>
</feature>
<dbReference type="InterPro" id="IPR057721">
    <property type="entry name" value="BCD1_alpha/beta"/>
</dbReference>
<feature type="region of interest" description="Disordered" evidence="14">
    <location>
        <begin position="710"/>
        <end position="747"/>
    </location>
</feature>
<dbReference type="STRING" id="7994.ENSAMXP00000029019"/>
<dbReference type="InParanoid" id="A0A3B1IIF5"/>
<keyword evidence="1" id="KW-1017">Isopeptide bond</keyword>
<feature type="compositionally biased region" description="Basic and acidic residues" evidence="14">
    <location>
        <begin position="352"/>
        <end position="375"/>
    </location>
</feature>
<comment type="subunit">
    <text evidence="10">Interacts with FBL, SNU13, NOP58, NUFIP1, RUVBL1, RUVBL2 and TAF9. Interacts (via HIT-type zinc finger) with the RUVBL1/RUVBL2 complex in the presence of ADP.</text>
</comment>
<dbReference type="GO" id="GO:0070761">
    <property type="term" value="C:pre-snoRNP complex"/>
    <property type="evidence" value="ECO:0007669"/>
    <property type="project" value="TreeGrafter"/>
</dbReference>
<dbReference type="Pfam" id="PF04438">
    <property type="entry name" value="zf-HIT"/>
    <property type="match status" value="1"/>
</dbReference>
<evidence type="ECO:0000256" key="13">
    <source>
        <dbReference type="PROSITE-ProRule" id="PRU00453"/>
    </source>
</evidence>
<feature type="compositionally biased region" description="Gly residues" evidence="14">
    <location>
        <begin position="455"/>
        <end position="468"/>
    </location>
</feature>
<sequence>MLCVKGDSAADERADGTAESRGVKRKISLTCCDVCENEEAKYRCPNCLKFSCSLPCVKRHKLQSGCSGVRDKTAFVVLSQFSEINLLNDYRYLEETARVADKPIRDTILHTPSHTTNPKKLLNKNAVAAKVNLRLLPRSFSRHKENTSGYNKSEKKLYWHLKLHFPQSSAEYTDRVPEDRALQQILSDYIHPTESDPVKRQRLKLYVLTPPDQMCVFLKSEQRRPGSPKYHELNLKNTLRENLMFKTVVEYPELHVVLREHRDEYLTKFPERKSAGQSTSLKESIPQLTPSSSRDDPAENPKHVVKKRKSIAEESELEEGEIRSEEEEEEEEEEKEDDHDHEQREQPVCSADHADKAQNEHSMDADHGLPLHDDNDGCDGGQGGVADDRNSAMDTNDMETSSHDQGEEDDAVDAPEVNKNQDVIMETDDGKDCKDTSVEGHLLPSSSSPQDKDMGNGGDGYVGGGGDGHQGDTTKAPPLSSHDQSKESSCGQVDAVHSAANGQKLTMETNEQLSHDHSGRCGGDEDEIHMTANKQIGGHSSSSSSSLDKNIDDVHHSDVLQGFAANGPNITKQTNDSLSPPSTDPDQNETQQIHGGADGASVHGGDNGDKETDGHPSSSSVDTNIKNVQNDDNRHNDDLHQIAIKTSTNDRSRTMESSDLPSFKDHGQEDEGLKVDDIKYDASNNVHISVMEAKSIPLSTQNTDQIPVSYDHQHVPADDQIKAPPPPRDGNVDGNNGQVDGGIDGSAAADVGAVGANGENSATVEVEHTVCLFHCEDDDENGQSQIGAAANDQDVSVTEKCTSSIESDLLDRSPE</sequence>
<dbReference type="CDD" id="cd23023">
    <property type="entry name" value="zf-HIT_BCD1"/>
    <property type="match status" value="1"/>
</dbReference>
<dbReference type="AlphaFoldDB" id="A0A3B1IIF5"/>
<evidence type="ECO:0000256" key="6">
    <source>
        <dbReference type="ARBA" id="ARBA00022833"/>
    </source>
</evidence>
<evidence type="ECO:0000256" key="3">
    <source>
        <dbReference type="ARBA" id="ARBA00022553"/>
    </source>
</evidence>
<accession>A0A3B1IIF5</accession>
<feature type="region of interest" description="Disordered" evidence="14">
    <location>
        <begin position="778"/>
        <end position="815"/>
    </location>
</feature>